<dbReference type="AlphaFoldDB" id="A0A0A9AX95"/>
<protein>
    <submittedName>
        <fullName evidence="1">Uncharacterized protein</fullName>
    </submittedName>
</protein>
<name>A0A0A9AX95_ARUDO</name>
<reference evidence="1" key="1">
    <citation type="submission" date="2014-09" db="EMBL/GenBank/DDBJ databases">
        <authorList>
            <person name="Magalhaes I.L.F."/>
            <person name="Oliveira U."/>
            <person name="Santos F.R."/>
            <person name="Vidigal T.H.D.A."/>
            <person name="Brescovit A.D."/>
            <person name="Santos A.J."/>
        </authorList>
    </citation>
    <scope>NUCLEOTIDE SEQUENCE</scope>
    <source>
        <tissue evidence="1">Shoot tissue taken approximately 20 cm above the soil surface</tissue>
    </source>
</reference>
<proteinExistence type="predicted"/>
<reference evidence="1" key="2">
    <citation type="journal article" date="2015" name="Data Brief">
        <title>Shoot transcriptome of the giant reed, Arundo donax.</title>
        <authorList>
            <person name="Barrero R.A."/>
            <person name="Guerrero F.D."/>
            <person name="Moolhuijzen P."/>
            <person name="Goolsby J.A."/>
            <person name="Tidwell J."/>
            <person name="Bellgard S.E."/>
            <person name="Bellgard M.I."/>
        </authorList>
    </citation>
    <scope>NUCLEOTIDE SEQUENCE</scope>
    <source>
        <tissue evidence="1">Shoot tissue taken approximately 20 cm above the soil surface</tissue>
    </source>
</reference>
<dbReference type="EMBL" id="GBRH01241521">
    <property type="protein sequence ID" value="JAD56374.1"/>
    <property type="molecule type" value="Transcribed_RNA"/>
</dbReference>
<sequence>MVVCPGHFLSVPDLGSEV</sequence>
<accession>A0A0A9AX95</accession>
<organism evidence="1">
    <name type="scientific">Arundo donax</name>
    <name type="common">Giant reed</name>
    <name type="synonym">Donax arundinaceus</name>
    <dbReference type="NCBI Taxonomy" id="35708"/>
    <lineage>
        <taxon>Eukaryota</taxon>
        <taxon>Viridiplantae</taxon>
        <taxon>Streptophyta</taxon>
        <taxon>Embryophyta</taxon>
        <taxon>Tracheophyta</taxon>
        <taxon>Spermatophyta</taxon>
        <taxon>Magnoliopsida</taxon>
        <taxon>Liliopsida</taxon>
        <taxon>Poales</taxon>
        <taxon>Poaceae</taxon>
        <taxon>PACMAD clade</taxon>
        <taxon>Arundinoideae</taxon>
        <taxon>Arundineae</taxon>
        <taxon>Arundo</taxon>
    </lineage>
</organism>
<evidence type="ECO:0000313" key="1">
    <source>
        <dbReference type="EMBL" id="JAD56374.1"/>
    </source>
</evidence>